<accession>A0A3M7TRL6</accession>
<evidence type="ECO:0000256" key="1">
    <source>
        <dbReference type="SAM" id="Phobius"/>
    </source>
</evidence>
<keyword evidence="1" id="KW-0472">Membrane</keyword>
<evidence type="ECO:0000313" key="3">
    <source>
        <dbReference type="Proteomes" id="UP000278746"/>
    </source>
</evidence>
<dbReference type="AlphaFoldDB" id="A0A3M7TRL6"/>
<feature type="transmembrane region" description="Helical" evidence="1">
    <location>
        <begin position="6"/>
        <end position="24"/>
    </location>
</feature>
<proteinExistence type="predicted"/>
<name>A0A3M7TRL6_9BACI</name>
<feature type="transmembrane region" description="Helical" evidence="1">
    <location>
        <begin position="60"/>
        <end position="80"/>
    </location>
</feature>
<keyword evidence="3" id="KW-1185">Reference proteome</keyword>
<feature type="transmembrane region" description="Helical" evidence="1">
    <location>
        <begin position="31"/>
        <end position="48"/>
    </location>
</feature>
<evidence type="ECO:0000313" key="2">
    <source>
        <dbReference type="EMBL" id="RNA67010.1"/>
    </source>
</evidence>
<comment type="caution">
    <text evidence="2">The sequence shown here is derived from an EMBL/GenBank/DDBJ whole genome shotgun (WGS) entry which is preliminary data.</text>
</comment>
<gene>
    <name evidence="2" type="ORF">EBO34_17625</name>
</gene>
<sequence>MDVELILCGMIVLGFIMMAAAFFTKEKDMDELSFFGAADLFAWIYQLFFNASDIFAKRFLIFSLGLVWSGVFIAVLVLGLY</sequence>
<dbReference type="RefSeq" id="WP_122901022.1">
    <property type="nucleotide sequence ID" value="NZ_RHIB01000003.1"/>
</dbReference>
<dbReference type="EMBL" id="RHIB01000003">
    <property type="protein sequence ID" value="RNA67010.1"/>
    <property type="molecule type" value="Genomic_DNA"/>
</dbReference>
<organism evidence="2 3">
    <name type="scientific">Alteribacter keqinensis</name>
    <dbReference type="NCBI Taxonomy" id="2483800"/>
    <lineage>
        <taxon>Bacteria</taxon>
        <taxon>Bacillati</taxon>
        <taxon>Bacillota</taxon>
        <taxon>Bacilli</taxon>
        <taxon>Bacillales</taxon>
        <taxon>Bacillaceae</taxon>
        <taxon>Alteribacter</taxon>
    </lineage>
</organism>
<keyword evidence="1" id="KW-1133">Transmembrane helix</keyword>
<protein>
    <submittedName>
        <fullName evidence="2">Uncharacterized protein</fullName>
    </submittedName>
</protein>
<reference evidence="2 3" key="1">
    <citation type="submission" date="2018-10" db="EMBL/GenBank/DDBJ databases">
        <title>Bacillus Keqinensis sp. nov., a moderately halophilic bacterium isolated from a saline-alkaline lake.</title>
        <authorList>
            <person name="Wang H."/>
        </authorList>
    </citation>
    <scope>NUCLEOTIDE SEQUENCE [LARGE SCALE GENOMIC DNA]</scope>
    <source>
        <strain evidence="2 3">KQ-3</strain>
    </source>
</reference>
<keyword evidence="1" id="KW-0812">Transmembrane</keyword>
<dbReference type="Proteomes" id="UP000278746">
    <property type="component" value="Unassembled WGS sequence"/>
</dbReference>